<keyword evidence="6 10" id="KW-0030">Aminoacyl-tRNA synthetase</keyword>
<dbReference type="GO" id="GO:0004831">
    <property type="term" value="F:tyrosine-tRNA ligase activity"/>
    <property type="evidence" value="ECO:0007669"/>
    <property type="project" value="UniProtKB-UniRule"/>
</dbReference>
<dbReference type="NCBIfam" id="TIGR00234">
    <property type="entry name" value="tyrS"/>
    <property type="match status" value="1"/>
</dbReference>
<evidence type="ECO:0000256" key="8">
    <source>
        <dbReference type="NCBIfam" id="TIGR00234"/>
    </source>
</evidence>
<dbReference type="SMART" id="SM00363">
    <property type="entry name" value="S4"/>
    <property type="match status" value="1"/>
</dbReference>
<feature type="domain" description="RNA-binding S4" evidence="11">
    <location>
        <begin position="320"/>
        <end position="377"/>
    </location>
</feature>
<dbReference type="EMBL" id="MHKV01000034">
    <property type="protein sequence ID" value="OGY96797.1"/>
    <property type="molecule type" value="Genomic_DNA"/>
</dbReference>
<dbReference type="SUPFAM" id="SSF52374">
    <property type="entry name" value="Nucleotidylyl transferase"/>
    <property type="match status" value="1"/>
</dbReference>
<dbReference type="PANTHER" id="PTHR11766:SF1">
    <property type="entry name" value="TYROSINE--TRNA LIGASE"/>
    <property type="match status" value="1"/>
</dbReference>
<dbReference type="PROSITE" id="PS50889">
    <property type="entry name" value="S4"/>
    <property type="match status" value="1"/>
</dbReference>
<accession>A0A1G2C8H8</accession>
<dbReference type="Pfam" id="PF01479">
    <property type="entry name" value="S4"/>
    <property type="match status" value="1"/>
</dbReference>
<dbReference type="GO" id="GO:0003723">
    <property type="term" value="F:RNA binding"/>
    <property type="evidence" value="ECO:0007669"/>
    <property type="project" value="UniProtKB-KW"/>
</dbReference>
<dbReference type="Gene3D" id="3.40.50.620">
    <property type="entry name" value="HUPs"/>
    <property type="match status" value="1"/>
</dbReference>
<protein>
    <recommendedName>
        <fullName evidence="1 8">Tyrosine--tRNA ligase</fullName>
        <ecNumber evidence="1 8">6.1.1.1</ecNumber>
    </recommendedName>
</protein>
<reference evidence="12 13" key="1">
    <citation type="journal article" date="2016" name="Nat. Commun.">
        <title>Thousands of microbial genomes shed light on interconnected biogeochemical processes in an aquifer system.</title>
        <authorList>
            <person name="Anantharaman K."/>
            <person name="Brown C.T."/>
            <person name="Hug L.A."/>
            <person name="Sharon I."/>
            <person name="Castelle C.J."/>
            <person name="Probst A.J."/>
            <person name="Thomas B.C."/>
            <person name="Singh A."/>
            <person name="Wilkins M.J."/>
            <person name="Karaoz U."/>
            <person name="Brodie E.L."/>
            <person name="Williams K.H."/>
            <person name="Hubbard S.S."/>
            <person name="Banfield J.F."/>
        </authorList>
    </citation>
    <scope>NUCLEOTIDE SEQUENCE [LARGE SCALE GENOMIC DNA]</scope>
</reference>
<dbReference type="Gene3D" id="3.10.290.10">
    <property type="entry name" value="RNA-binding S4 domain"/>
    <property type="match status" value="1"/>
</dbReference>
<dbReference type="InterPro" id="IPR002307">
    <property type="entry name" value="Tyr-tRNA-ligase"/>
</dbReference>
<gene>
    <name evidence="12" type="ORF">A2128_01995</name>
</gene>
<evidence type="ECO:0000313" key="12">
    <source>
        <dbReference type="EMBL" id="OGY96797.1"/>
    </source>
</evidence>
<sequence length="380" mass="42370">MGTILSRGVAEIIERDHLEQALRSGKKLRVKFGIDPTAPDLHLGHTVPLRKLRQFQDAGHKAVLIIGDFTAAIGDPSGRSETRRPLTDKEVRQNMKAYLAQAAKVIDVKKAEVRWNSEWHRKEGSAAMLKLAAASTIQQVLERADFKKRLDEQQDISVLEMLYPLFQGYDSVKVSADVEIGGTDQTFNLLMGRRVQRHFGLPEQDVVTLPLLEGTDGIRKMSKSFGNVIPLRAAPTDMFGKVMAVPDALIKKYFELLTDVAPAITLQPRDAKLLLARTIVGIYHGERAGKAAEEEFVRVFSRKELPRQLPEIRLPTADMTVVEAVLASGLAKSRSEARRLVMQGAVRVNNEVKKDPDARMRFSGGEVLKIGKRHFVKVKV</sequence>
<comment type="catalytic activity">
    <reaction evidence="7">
        <text>tRNA(Tyr) + L-tyrosine + ATP = L-tyrosyl-tRNA(Tyr) + AMP + diphosphate + H(+)</text>
        <dbReference type="Rhea" id="RHEA:10220"/>
        <dbReference type="Rhea" id="RHEA-COMP:9706"/>
        <dbReference type="Rhea" id="RHEA-COMP:9707"/>
        <dbReference type="ChEBI" id="CHEBI:15378"/>
        <dbReference type="ChEBI" id="CHEBI:30616"/>
        <dbReference type="ChEBI" id="CHEBI:33019"/>
        <dbReference type="ChEBI" id="CHEBI:58315"/>
        <dbReference type="ChEBI" id="CHEBI:78442"/>
        <dbReference type="ChEBI" id="CHEBI:78536"/>
        <dbReference type="ChEBI" id="CHEBI:456215"/>
        <dbReference type="EC" id="6.1.1.1"/>
    </reaction>
</comment>
<dbReference type="EC" id="6.1.1.1" evidence="1 8"/>
<evidence type="ECO:0000256" key="3">
    <source>
        <dbReference type="ARBA" id="ARBA00022741"/>
    </source>
</evidence>
<organism evidence="12 13">
    <name type="scientific">Candidatus Liptonbacteria bacterium GWC1_60_9</name>
    <dbReference type="NCBI Taxonomy" id="1798645"/>
    <lineage>
        <taxon>Bacteria</taxon>
        <taxon>Candidatus Liptoniibacteriota</taxon>
    </lineage>
</organism>
<dbReference type="Pfam" id="PF00579">
    <property type="entry name" value="tRNA-synt_1b"/>
    <property type="match status" value="1"/>
</dbReference>
<evidence type="ECO:0000256" key="1">
    <source>
        <dbReference type="ARBA" id="ARBA00013160"/>
    </source>
</evidence>
<comment type="caution">
    <text evidence="12">The sequence shown here is derived from an EMBL/GenBank/DDBJ whole genome shotgun (WGS) entry which is preliminary data.</text>
</comment>
<dbReference type="CDD" id="cd00805">
    <property type="entry name" value="TyrRS_core"/>
    <property type="match status" value="1"/>
</dbReference>
<evidence type="ECO:0000256" key="5">
    <source>
        <dbReference type="ARBA" id="ARBA00022917"/>
    </source>
</evidence>
<dbReference type="AlphaFoldDB" id="A0A1G2C8H8"/>
<dbReference type="InterPro" id="IPR001412">
    <property type="entry name" value="aa-tRNA-synth_I_CS"/>
</dbReference>
<comment type="similarity">
    <text evidence="10">Belongs to the class-I aminoacyl-tRNA synthetase family.</text>
</comment>
<dbReference type="InterPro" id="IPR002305">
    <property type="entry name" value="aa-tRNA-synth_Ic"/>
</dbReference>
<evidence type="ECO:0000256" key="7">
    <source>
        <dbReference type="ARBA" id="ARBA00048248"/>
    </source>
</evidence>
<evidence type="ECO:0000259" key="11">
    <source>
        <dbReference type="SMART" id="SM00363"/>
    </source>
</evidence>
<dbReference type="PROSITE" id="PS00178">
    <property type="entry name" value="AA_TRNA_LIGASE_I"/>
    <property type="match status" value="1"/>
</dbReference>
<dbReference type="InterPro" id="IPR002942">
    <property type="entry name" value="S4_RNA-bd"/>
</dbReference>
<evidence type="ECO:0000256" key="10">
    <source>
        <dbReference type="RuleBase" id="RU363036"/>
    </source>
</evidence>
<keyword evidence="2 10" id="KW-0436">Ligase</keyword>
<keyword evidence="9" id="KW-0694">RNA-binding</keyword>
<evidence type="ECO:0000256" key="4">
    <source>
        <dbReference type="ARBA" id="ARBA00022840"/>
    </source>
</evidence>
<name>A0A1G2C8H8_9BACT</name>
<dbReference type="InterPro" id="IPR024088">
    <property type="entry name" value="Tyr-tRNA-ligase_bac-type"/>
</dbReference>
<keyword evidence="4 10" id="KW-0067">ATP-binding</keyword>
<dbReference type="CDD" id="cd00165">
    <property type="entry name" value="S4"/>
    <property type="match status" value="1"/>
</dbReference>
<dbReference type="GO" id="GO:0006437">
    <property type="term" value="P:tyrosyl-tRNA aminoacylation"/>
    <property type="evidence" value="ECO:0007669"/>
    <property type="project" value="UniProtKB-UniRule"/>
</dbReference>
<proteinExistence type="inferred from homology"/>
<dbReference type="GO" id="GO:0005524">
    <property type="term" value="F:ATP binding"/>
    <property type="evidence" value="ECO:0007669"/>
    <property type="project" value="UniProtKB-KW"/>
</dbReference>
<keyword evidence="5 10" id="KW-0648">Protein biosynthesis</keyword>
<dbReference type="GO" id="GO:0005829">
    <property type="term" value="C:cytosol"/>
    <property type="evidence" value="ECO:0007669"/>
    <property type="project" value="TreeGrafter"/>
</dbReference>
<dbReference type="SUPFAM" id="SSF55174">
    <property type="entry name" value="Alpha-L RNA-binding motif"/>
    <property type="match status" value="1"/>
</dbReference>
<dbReference type="PRINTS" id="PR01040">
    <property type="entry name" value="TRNASYNTHTYR"/>
</dbReference>
<evidence type="ECO:0000313" key="13">
    <source>
        <dbReference type="Proteomes" id="UP000176349"/>
    </source>
</evidence>
<dbReference type="InterPro" id="IPR036986">
    <property type="entry name" value="S4_RNA-bd_sf"/>
</dbReference>
<dbReference type="PANTHER" id="PTHR11766">
    <property type="entry name" value="TYROSYL-TRNA SYNTHETASE"/>
    <property type="match status" value="1"/>
</dbReference>
<evidence type="ECO:0000256" key="2">
    <source>
        <dbReference type="ARBA" id="ARBA00022598"/>
    </source>
</evidence>
<evidence type="ECO:0000256" key="6">
    <source>
        <dbReference type="ARBA" id="ARBA00023146"/>
    </source>
</evidence>
<keyword evidence="3 10" id="KW-0547">Nucleotide-binding</keyword>
<dbReference type="Gene3D" id="1.10.240.10">
    <property type="entry name" value="Tyrosyl-Transfer RNA Synthetase"/>
    <property type="match status" value="1"/>
</dbReference>
<dbReference type="Proteomes" id="UP000176349">
    <property type="component" value="Unassembled WGS sequence"/>
</dbReference>
<evidence type="ECO:0000256" key="9">
    <source>
        <dbReference type="PROSITE-ProRule" id="PRU00182"/>
    </source>
</evidence>
<dbReference type="InterPro" id="IPR014729">
    <property type="entry name" value="Rossmann-like_a/b/a_fold"/>
</dbReference>